<feature type="transmembrane region" description="Helical" evidence="9">
    <location>
        <begin position="120"/>
        <end position="140"/>
    </location>
</feature>
<accession>A0A3G2S1B6</accession>
<dbReference type="InterPro" id="IPR006603">
    <property type="entry name" value="PQ-loop_rpt"/>
</dbReference>
<dbReference type="OrthoDB" id="271506at2759"/>
<dbReference type="GO" id="GO:0016020">
    <property type="term" value="C:membrane"/>
    <property type="evidence" value="ECO:0007669"/>
    <property type="project" value="UniProtKB-SubCell"/>
</dbReference>
<organism evidence="10 11">
    <name type="scientific">Malassezia restricta (strain ATCC 96810 / NBRC 103918 / CBS 7877)</name>
    <name type="common">Seborrheic dermatitis infection agent</name>
    <dbReference type="NCBI Taxonomy" id="425264"/>
    <lineage>
        <taxon>Eukaryota</taxon>
        <taxon>Fungi</taxon>
        <taxon>Dikarya</taxon>
        <taxon>Basidiomycota</taxon>
        <taxon>Ustilaginomycotina</taxon>
        <taxon>Malasseziomycetes</taxon>
        <taxon>Malasseziales</taxon>
        <taxon>Malasseziaceae</taxon>
        <taxon>Malassezia</taxon>
    </lineage>
</organism>
<evidence type="ECO:0000256" key="9">
    <source>
        <dbReference type="SAM" id="Phobius"/>
    </source>
</evidence>
<dbReference type="EMBL" id="CP033149">
    <property type="protein sequence ID" value="AYO41843.1"/>
    <property type="molecule type" value="Genomic_DNA"/>
</dbReference>
<dbReference type="Proteomes" id="UP000269793">
    <property type="component" value="Chromosome II"/>
</dbReference>
<keyword evidence="6 8" id="KW-0472">Membrane</keyword>
<dbReference type="Gene3D" id="1.20.1280.290">
    <property type="match status" value="2"/>
</dbReference>
<dbReference type="PANTHER" id="PTHR12226:SF2">
    <property type="entry name" value="MANNOSE-P-DOLICHOL UTILIZATION DEFECT 1 PROTEIN"/>
    <property type="match status" value="1"/>
</dbReference>
<keyword evidence="4" id="KW-0677">Repeat</keyword>
<gene>
    <name evidence="10" type="primary">Mpdu1</name>
    <name evidence="10" type="ORF">DNF11_0893</name>
</gene>
<evidence type="ECO:0000256" key="1">
    <source>
        <dbReference type="ARBA" id="ARBA00004141"/>
    </source>
</evidence>
<keyword evidence="11" id="KW-1185">Reference proteome</keyword>
<dbReference type="PIRSF" id="PIRSF023381">
    <property type="entry name" value="MannP-dilichol_defect-1p"/>
    <property type="match status" value="1"/>
</dbReference>
<evidence type="ECO:0000256" key="4">
    <source>
        <dbReference type="ARBA" id="ARBA00022737"/>
    </source>
</evidence>
<dbReference type="PANTHER" id="PTHR12226">
    <property type="entry name" value="MANNOSE-P-DOLICHOL UTILIZATION DEFECT 1 LEC35 -RELATED"/>
    <property type="match status" value="1"/>
</dbReference>
<dbReference type="InterPro" id="IPR016817">
    <property type="entry name" value="MannP-dilichol_defect-1"/>
</dbReference>
<evidence type="ECO:0000256" key="5">
    <source>
        <dbReference type="ARBA" id="ARBA00022989"/>
    </source>
</evidence>
<evidence type="ECO:0000256" key="8">
    <source>
        <dbReference type="PIRNR" id="PIRNR023381"/>
    </source>
</evidence>
<keyword evidence="3 8" id="KW-0812">Transmembrane</keyword>
<evidence type="ECO:0000256" key="2">
    <source>
        <dbReference type="ARBA" id="ARBA00022448"/>
    </source>
</evidence>
<dbReference type="VEuPathDB" id="FungiDB:DNF11_0893"/>
<dbReference type="SMART" id="SM00679">
    <property type="entry name" value="CTNS"/>
    <property type="match status" value="2"/>
</dbReference>
<keyword evidence="5 8" id="KW-1133">Transmembrane helix</keyword>
<comment type="similarity">
    <text evidence="7 8">Belongs to the MPDU1 (TC 2.A.43.3) family.</text>
</comment>
<evidence type="ECO:0000256" key="7">
    <source>
        <dbReference type="ARBA" id="ARBA00038475"/>
    </source>
</evidence>
<feature type="transmembrane region" description="Helical" evidence="9">
    <location>
        <begin position="79"/>
        <end position="100"/>
    </location>
</feature>
<evidence type="ECO:0000256" key="3">
    <source>
        <dbReference type="ARBA" id="ARBA00022692"/>
    </source>
</evidence>
<dbReference type="Pfam" id="PF04193">
    <property type="entry name" value="PQ-loop"/>
    <property type="match status" value="2"/>
</dbReference>
<dbReference type="AlphaFoldDB" id="A0A3G2S1B6"/>
<protein>
    <recommendedName>
        <fullName evidence="8">Mannose-P-dolichol utilization defect 1 protein homolog</fullName>
    </recommendedName>
</protein>
<feature type="transmembrane region" description="Helical" evidence="9">
    <location>
        <begin position="240"/>
        <end position="261"/>
    </location>
</feature>
<sequence length="303" mass="33420">MTTVLQTITRSMPWFLHDLARSLLGVHCYETLVWNANLADVPCLRLGLSKGLGLGIVVFGSIIKFPQIYKIVSTRSAEGISLTMYILEVVAYTISLVYAIRLRIPFSTYGENASLTVQNMVITLLIIAFSPMDGVSRLVTRACRQRGIFTNTFYVALGAVLMVLGTLALISEKTVPPHLLQLLQGLTIPVSLASKVPQMLELHRSKATGELSIIVVFAQLMGTIARVFTTLTETNDPLLFWGFALATIFNAVIAIQVIMYWNGNEQRRGKNTSWSNSRWQNVTGAPVTHLPYATQRAGATKTD</sequence>
<keyword evidence="2" id="KW-0813">Transport</keyword>
<reference evidence="10 11" key="1">
    <citation type="submission" date="2018-10" db="EMBL/GenBank/DDBJ databases">
        <title>Complete genome sequence of Malassezia restricta CBS 7877.</title>
        <authorList>
            <person name="Morand S.C."/>
            <person name="Bertignac M."/>
            <person name="Iltis A."/>
            <person name="Kolder I."/>
            <person name="Pirovano W."/>
            <person name="Jourdain R."/>
            <person name="Clavaud C."/>
        </authorList>
    </citation>
    <scope>NUCLEOTIDE SEQUENCE [LARGE SCALE GENOMIC DNA]</scope>
    <source>
        <strain evidence="10 11">CBS 7877</strain>
    </source>
</reference>
<name>A0A3G2S1B6_MALR7</name>
<evidence type="ECO:0000256" key="6">
    <source>
        <dbReference type="ARBA" id="ARBA00023136"/>
    </source>
</evidence>
<feature type="transmembrane region" description="Helical" evidence="9">
    <location>
        <begin position="152"/>
        <end position="171"/>
    </location>
</feature>
<evidence type="ECO:0000313" key="10">
    <source>
        <dbReference type="EMBL" id="AYO41843.1"/>
    </source>
</evidence>
<dbReference type="STRING" id="425264.A0A3G2S1B6"/>
<evidence type="ECO:0000313" key="11">
    <source>
        <dbReference type="Proteomes" id="UP000269793"/>
    </source>
</evidence>
<comment type="subcellular location">
    <subcellularLocation>
        <location evidence="1 8">Membrane</location>
        <topology evidence="1 8">Multi-pass membrane protein</topology>
    </subcellularLocation>
</comment>
<proteinExistence type="inferred from homology"/>